<dbReference type="Proteomes" id="UP000887565">
    <property type="component" value="Unplaced"/>
</dbReference>
<keyword evidence="2" id="KW-1185">Reference proteome</keyword>
<evidence type="ECO:0000256" key="1">
    <source>
        <dbReference type="SAM" id="MobiDB-lite"/>
    </source>
</evidence>
<evidence type="ECO:0000313" key="2">
    <source>
        <dbReference type="Proteomes" id="UP000887565"/>
    </source>
</evidence>
<organism evidence="2 3">
    <name type="scientific">Romanomermis culicivorax</name>
    <name type="common">Nematode worm</name>
    <dbReference type="NCBI Taxonomy" id="13658"/>
    <lineage>
        <taxon>Eukaryota</taxon>
        <taxon>Metazoa</taxon>
        <taxon>Ecdysozoa</taxon>
        <taxon>Nematoda</taxon>
        <taxon>Enoplea</taxon>
        <taxon>Dorylaimia</taxon>
        <taxon>Mermithida</taxon>
        <taxon>Mermithoidea</taxon>
        <taxon>Mermithidae</taxon>
        <taxon>Romanomermis</taxon>
    </lineage>
</organism>
<dbReference type="AlphaFoldDB" id="A0A915I9N9"/>
<evidence type="ECO:0000313" key="3">
    <source>
        <dbReference type="WBParaSite" id="nRc.2.0.1.t10894-RA"/>
    </source>
</evidence>
<accession>A0A915I9N9</accession>
<feature type="region of interest" description="Disordered" evidence="1">
    <location>
        <begin position="106"/>
        <end position="136"/>
    </location>
</feature>
<proteinExistence type="predicted"/>
<dbReference type="WBParaSite" id="nRc.2.0.1.t10894-RA">
    <property type="protein sequence ID" value="nRc.2.0.1.t10894-RA"/>
    <property type="gene ID" value="nRc.2.0.1.g10894"/>
</dbReference>
<reference evidence="3" key="1">
    <citation type="submission" date="2022-11" db="UniProtKB">
        <authorList>
            <consortium name="WormBaseParasite"/>
        </authorList>
    </citation>
    <scope>IDENTIFICATION</scope>
</reference>
<protein>
    <submittedName>
        <fullName evidence="3">Uncharacterized protein</fullName>
    </submittedName>
</protein>
<name>A0A915I9N9_ROMCU</name>
<sequence>MIMKSANHGNVLKNTHPIPCNKALTINLNPEILTATALTDLQAATALILRIGQASGAMLTSLTPTTQKIVSGSNGKMLNETTAKISAVKANAAQLLSTNFQTNSNNIRGQLDWRPRRGAPPQRGSNHSHGARNYFY</sequence>